<dbReference type="STRING" id="695850.A0A067C331"/>
<protein>
    <submittedName>
        <fullName evidence="1">Uncharacterized protein</fullName>
    </submittedName>
</protein>
<dbReference type="OrthoDB" id="75843at2759"/>
<dbReference type="OMA" id="AHRMATF"/>
<dbReference type="RefSeq" id="XP_012205700.1">
    <property type="nucleotide sequence ID" value="XM_012350310.1"/>
</dbReference>
<dbReference type="GeneID" id="24132837"/>
<organism evidence="1 2">
    <name type="scientific">Saprolegnia parasitica (strain CBS 223.65)</name>
    <dbReference type="NCBI Taxonomy" id="695850"/>
    <lineage>
        <taxon>Eukaryota</taxon>
        <taxon>Sar</taxon>
        <taxon>Stramenopiles</taxon>
        <taxon>Oomycota</taxon>
        <taxon>Saprolegniomycetes</taxon>
        <taxon>Saprolegniales</taxon>
        <taxon>Saprolegniaceae</taxon>
        <taxon>Saprolegnia</taxon>
    </lineage>
</organism>
<name>A0A067C331_SAPPC</name>
<accession>A0A067C331</accession>
<evidence type="ECO:0000313" key="2">
    <source>
        <dbReference type="Proteomes" id="UP000030745"/>
    </source>
</evidence>
<dbReference type="EMBL" id="KK583252">
    <property type="protein sequence ID" value="KDO23550.1"/>
    <property type="molecule type" value="Genomic_DNA"/>
</dbReference>
<dbReference type="Proteomes" id="UP000030745">
    <property type="component" value="Unassembled WGS sequence"/>
</dbReference>
<dbReference type="InterPro" id="IPR016024">
    <property type="entry name" value="ARM-type_fold"/>
</dbReference>
<proteinExistence type="predicted"/>
<evidence type="ECO:0000313" key="1">
    <source>
        <dbReference type="EMBL" id="KDO23550.1"/>
    </source>
</evidence>
<dbReference type="VEuPathDB" id="FungiDB:SPRG_10742"/>
<dbReference type="SUPFAM" id="SSF48371">
    <property type="entry name" value="ARM repeat"/>
    <property type="match status" value="1"/>
</dbReference>
<gene>
    <name evidence="1" type="ORF">SPRG_10742</name>
</gene>
<dbReference type="AlphaFoldDB" id="A0A067C331"/>
<keyword evidence="2" id="KW-1185">Reference proteome</keyword>
<reference evidence="1 2" key="1">
    <citation type="journal article" date="2013" name="PLoS Genet.">
        <title>Distinctive expansion of potential virulence genes in the genome of the oomycete fish pathogen Saprolegnia parasitica.</title>
        <authorList>
            <person name="Jiang R.H."/>
            <person name="de Bruijn I."/>
            <person name="Haas B.J."/>
            <person name="Belmonte R."/>
            <person name="Lobach L."/>
            <person name="Christie J."/>
            <person name="van den Ackerveken G."/>
            <person name="Bottin A."/>
            <person name="Bulone V."/>
            <person name="Diaz-Moreno S.M."/>
            <person name="Dumas B."/>
            <person name="Fan L."/>
            <person name="Gaulin E."/>
            <person name="Govers F."/>
            <person name="Grenville-Briggs L.J."/>
            <person name="Horner N.R."/>
            <person name="Levin J.Z."/>
            <person name="Mammella M."/>
            <person name="Meijer H.J."/>
            <person name="Morris P."/>
            <person name="Nusbaum C."/>
            <person name="Oome S."/>
            <person name="Phillips A.J."/>
            <person name="van Rooyen D."/>
            <person name="Rzeszutek E."/>
            <person name="Saraiva M."/>
            <person name="Secombes C.J."/>
            <person name="Seidl M.F."/>
            <person name="Snel B."/>
            <person name="Stassen J.H."/>
            <person name="Sykes S."/>
            <person name="Tripathy S."/>
            <person name="van den Berg H."/>
            <person name="Vega-Arreguin J.C."/>
            <person name="Wawra S."/>
            <person name="Young S.K."/>
            <person name="Zeng Q."/>
            <person name="Dieguez-Uribeondo J."/>
            <person name="Russ C."/>
            <person name="Tyler B.M."/>
            <person name="van West P."/>
        </authorList>
    </citation>
    <scope>NUCLEOTIDE SEQUENCE [LARGE SCALE GENOMIC DNA]</scope>
    <source>
        <strain evidence="1 2">CBS 223.65</strain>
    </source>
</reference>
<dbReference type="KEGG" id="spar:SPRG_10742"/>
<sequence>MAGTSLPQIAHPLLHVDVDLLARTLQSDSAKPAPSRRPPSLAEHTARTQLESIVAHVEQVAADGGDTKRARNLIASLCSIVLTQWRDDAKPRKTEHPRRVELLFTWLYRLDGSSVLHCVHRLLQSNDKMVLLRVYWMLRACTKALLLANVTADAVAGWNALLDAAVRDAATYTITQDNGKAPTKLSVAAADAGLYVAHVLALEPLDAGDFRALTCALLREVSSWYARKPARSLWVAGISALLSIEMDAAFAYEYHHSSLLLQSTAAPTHESVLRGLSHLQNARWGATALRNLALVLGRQKTALPLPTAQELVHAVSTYIEPDPKALGWALVERVLQQPGWDEAARAALLSPLVSRGVASPALRPSIARRLVDCNDSLTPLLDVIRDASTPLGTLQQCLGLVHCVVQQTGESRPKWFAPLSAAILEVYFHHPAQAMRDKCLWLLPRLDLPTELLNLTKALSRLETLSPADKAAQTTTLLGLLPPWLRNHVPLSATRMVTDQAVTHFLADATDGVSLHALRLVHDAWPSSFPGSFRRLVQQILTNARAGRPDLPNRPATRSLHVLQTHLVQSLCNDAVSSTILRVLSDLVAKLPPATVVPDLLARLPHPSVRPVVSDKAVGVLIYTLAYLVAHRMATFAQWGAPVMAYLGIALSVQAPANDVARHDRIFCGLAEIPLALLHTAVTTGDLAWIYYFQDAVVAGAWHRPDAMYPACTRVCRQETAIGMPFRVHLSIILLRLIQNTPKLPRRIVDAVVQSLADAFPGTTQSARDNIDGVSLSLEIVAQLIMVKAVEEASDATTRLVGAMVDVLTIQDLSDKMTLEVLETLSLVLSAAPAIAAVAPLPSIMLRQCTASLASTTDESIASLCRALIAHLEAQRGTSS</sequence>